<proteinExistence type="predicted"/>
<keyword evidence="13" id="KW-1185">Reference proteome</keyword>
<dbReference type="Gene3D" id="1.20.120.1750">
    <property type="match status" value="1"/>
</dbReference>
<dbReference type="Pfam" id="PF00240">
    <property type="entry name" value="ubiquitin"/>
    <property type="match status" value="1"/>
</dbReference>
<protein>
    <submittedName>
        <fullName evidence="12">Ubiquitin</fullName>
    </submittedName>
</protein>
<dbReference type="InterPro" id="IPR050158">
    <property type="entry name" value="Ubiquitin_ubiquitin-like"/>
</dbReference>
<evidence type="ECO:0000256" key="4">
    <source>
        <dbReference type="ARBA" id="ARBA00022723"/>
    </source>
</evidence>
<evidence type="ECO:0000256" key="2">
    <source>
        <dbReference type="ARBA" id="ARBA00022553"/>
    </source>
</evidence>
<dbReference type="InterPro" id="IPR019954">
    <property type="entry name" value="Ubiquitin_CS"/>
</dbReference>
<evidence type="ECO:0000256" key="5">
    <source>
        <dbReference type="ARBA" id="ARBA00022737"/>
    </source>
</evidence>
<keyword evidence="4" id="KW-0479">Metal-binding</keyword>
<dbReference type="Proteomes" id="UP001174909">
    <property type="component" value="Unassembled WGS sequence"/>
</dbReference>
<evidence type="ECO:0000256" key="9">
    <source>
        <dbReference type="SAM" id="MobiDB-lite"/>
    </source>
</evidence>
<gene>
    <name evidence="12" type="ORF">GBAR_LOCUS22174</name>
</gene>
<evidence type="ECO:0000256" key="1">
    <source>
        <dbReference type="ARBA" id="ARBA00004906"/>
    </source>
</evidence>
<keyword evidence="5" id="KW-0677">Repeat</keyword>
<dbReference type="SUPFAM" id="SSF54236">
    <property type="entry name" value="Ubiquitin-like"/>
    <property type="match status" value="1"/>
</dbReference>
<feature type="region of interest" description="Disordered" evidence="9">
    <location>
        <begin position="311"/>
        <end position="335"/>
    </location>
</feature>
<keyword evidence="6" id="KW-0863">Zinc-finger</keyword>
<dbReference type="InterPro" id="IPR000626">
    <property type="entry name" value="Ubiquitin-like_dom"/>
</dbReference>
<feature type="domain" description="RING-type" evidence="11">
    <location>
        <begin position="101"/>
        <end position="326"/>
    </location>
</feature>
<dbReference type="GO" id="GO:0009893">
    <property type="term" value="P:positive regulation of metabolic process"/>
    <property type="evidence" value="ECO:0007669"/>
    <property type="project" value="UniProtKB-ARBA"/>
</dbReference>
<dbReference type="GO" id="GO:0016740">
    <property type="term" value="F:transferase activity"/>
    <property type="evidence" value="ECO:0007669"/>
    <property type="project" value="UniProtKB-KW"/>
</dbReference>
<evidence type="ECO:0000259" key="10">
    <source>
        <dbReference type="PROSITE" id="PS50053"/>
    </source>
</evidence>
<evidence type="ECO:0000256" key="6">
    <source>
        <dbReference type="ARBA" id="ARBA00022771"/>
    </source>
</evidence>
<evidence type="ECO:0000259" key="11">
    <source>
        <dbReference type="PROSITE" id="PS51873"/>
    </source>
</evidence>
<reference evidence="12" key="1">
    <citation type="submission" date="2023-03" db="EMBL/GenBank/DDBJ databases">
        <authorList>
            <person name="Steffen K."/>
            <person name="Cardenas P."/>
        </authorList>
    </citation>
    <scope>NUCLEOTIDE SEQUENCE</scope>
</reference>
<dbReference type="InterPro" id="IPR019956">
    <property type="entry name" value="Ubiquitin_dom"/>
</dbReference>
<dbReference type="InterPro" id="IPR029071">
    <property type="entry name" value="Ubiquitin-like_domsf"/>
</dbReference>
<evidence type="ECO:0000256" key="7">
    <source>
        <dbReference type="ARBA" id="ARBA00022786"/>
    </source>
</evidence>
<dbReference type="InterPro" id="IPR044066">
    <property type="entry name" value="TRIAD_supradom"/>
</dbReference>
<dbReference type="GO" id="GO:0008270">
    <property type="term" value="F:zinc ion binding"/>
    <property type="evidence" value="ECO:0007669"/>
    <property type="project" value="UniProtKB-KW"/>
</dbReference>
<feature type="domain" description="Ubiquitin-like" evidence="10">
    <location>
        <begin position="4"/>
        <end position="82"/>
    </location>
</feature>
<dbReference type="PROSITE" id="PS50053">
    <property type="entry name" value="UBIQUITIN_2"/>
    <property type="match status" value="1"/>
</dbReference>
<accession>A0AA35T123</accession>
<evidence type="ECO:0000256" key="3">
    <source>
        <dbReference type="ARBA" id="ARBA00022679"/>
    </source>
</evidence>
<comment type="pathway">
    <text evidence="1">Protein modification; protein ubiquitination.</text>
</comment>
<keyword evidence="7" id="KW-0833">Ubl conjugation pathway</keyword>
<dbReference type="PANTHER" id="PTHR10666">
    <property type="entry name" value="UBIQUITIN"/>
    <property type="match status" value="1"/>
</dbReference>
<dbReference type="Gene3D" id="3.10.20.90">
    <property type="entry name" value="Phosphatidylinositol 3-kinase Catalytic Subunit, Chain A, domain 1"/>
    <property type="match status" value="1"/>
</dbReference>
<dbReference type="EMBL" id="CASHTH010003064">
    <property type="protein sequence ID" value="CAI8039795.1"/>
    <property type="molecule type" value="Genomic_DNA"/>
</dbReference>
<keyword evidence="2" id="KW-0597">Phosphoprotein</keyword>
<dbReference type="SUPFAM" id="SSF57850">
    <property type="entry name" value="RING/U-box"/>
    <property type="match status" value="1"/>
</dbReference>
<dbReference type="Pfam" id="PF22191">
    <property type="entry name" value="IBR_1"/>
    <property type="match status" value="1"/>
</dbReference>
<sequence length="335" mass="37887">MPSWNLFVKGQEGKTMNFIQEDDPTNIPVDTVKKLIQERTGLPPSEQRLIFEGKQMEDGKKLSSYRITNNATIFLVMRLVGGARRPPQPHVRKIDPSVPRSDEDCMIMFTDGENVRMPCGHTLSPEGLIEYSWREICINRKTEVHCCLCNQLWDTGTIRTYGGATDQEITVLQECMSLNYCQKDSKISECPSCQNFSERMCESDLCVVCRIYSKKKGKTYNFCWDCKQEWIGNPTNKRCGNDKCNALELLDKLRNCPEVEISYLKGVKAPSIRACPCCGSLIEHGGQCKHMTCKACSKEFCFVCLRFQEGGSSSCGSFDTPCSVAPRQSRIPSRN</sequence>
<dbReference type="SMART" id="SM00213">
    <property type="entry name" value="UBQ"/>
    <property type="match status" value="1"/>
</dbReference>
<name>A0AA35T123_GEOBA</name>
<keyword evidence="8" id="KW-0862">Zinc</keyword>
<comment type="caution">
    <text evidence="12">The sequence shown here is derived from an EMBL/GenBank/DDBJ whole genome shotgun (WGS) entry which is preliminary data.</text>
</comment>
<dbReference type="PROSITE" id="PS00299">
    <property type="entry name" value="UBIQUITIN_1"/>
    <property type="match status" value="1"/>
</dbReference>
<evidence type="ECO:0000313" key="13">
    <source>
        <dbReference type="Proteomes" id="UP001174909"/>
    </source>
</evidence>
<evidence type="ECO:0000313" key="12">
    <source>
        <dbReference type="EMBL" id="CAI8039795.1"/>
    </source>
</evidence>
<organism evidence="12 13">
    <name type="scientific">Geodia barretti</name>
    <name type="common">Barrett's horny sponge</name>
    <dbReference type="NCBI Taxonomy" id="519541"/>
    <lineage>
        <taxon>Eukaryota</taxon>
        <taxon>Metazoa</taxon>
        <taxon>Porifera</taxon>
        <taxon>Demospongiae</taxon>
        <taxon>Heteroscleromorpha</taxon>
        <taxon>Tetractinellida</taxon>
        <taxon>Astrophorina</taxon>
        <taxon>Geodiidae</taxon>
        <taxon>Geodia</taxon>
    </lineage>
</organism>
<dbReference type="CDD" id="cd20336">
    <property type="entry name" value="Rcat_RBR"/>
    <property type="match status" value="1"/>
</dbReference>
<dbReference type="AlphaFoldDB" id="A0AA35T123"/>
<evidence type="ECO:0000256" key="8">
    <source>
        <dbReference type="ARBA" id="ARBA00022833"/>
    </source>
</evidence>
<dbReference type="PROSITE" id="PS51873">
    <property type="entry name" value="TRIAD"/>
    <property type="match status" value="1"/>
</dbReference>
<keyword evidence="3" id="KW-0808">Transferase</keyword>
<dbReference type="PRINTS" id="PR00348">
    <property type="entry name" value="UBIQUITIN"/>
</dbReference>